<dbReference type="AlphaFoldDB" id="A0A839ZF86"/>
<gene>
    <name evidence="1" type="ORF">FHS55_003940</name>
</gene>
<comment type="caution">
    <text evidence="1">The sequence shown here is derived from an EMBL/GenBank/DDBJ whole genome shotgun (WGS) entry which is preliminary data.</text>
</comment>
<dbReference type="RefSeq" id="WP_183191451.1">
    <property type="nucleotide sequence ID" value="NZ_JACICD010000009.1"/>
</dbReference>
<accession>A0A839ZF86</accession>
<dbReference type="EMBL" id="JACICD010000009">
    <property type="protein sequence ID" value="MBB3773307.1"/>
    <property type="molecule type" value="Genomic_DNA"/>
</dbReference>
<dbReference type="Proteomes" id="UP000533469">
    <property type="component" value="Unassembled WGS sequence"/>
</dbReference>
<organism evidence="1 2">
    <name type="scientific">Ancylobacter tetraedralis</name>
    <dbReference type="NCBI Taxonomy" id="217068"/>
    <lineage>
        <taxon>Bacteria</taxon>
        <taxon>Pseudomonadati</taxon>
        <taxon>Pseudomonadota</taxon>
        <taxon>Alphaproteobacteria</taxon>
        <taxon>Hyphomicrobiales</taxon>
        <taxon>Xanthobacteraceae</taxon>
        <taxon>Ancylobacter</taxon>
    </lineage>
</organism>
<keyword evidence="2" id="KW-1185">Reference proteome</keyword>
<proteinExistence type="predicted"/>
<evidence type="ECO:0000313" key="2">
    <source>
        <dbReference type="Proteomes" id="UP000533469"/>
    </source>
</evidence>
<sequence length="144" mass="16342">MMMQSTRYKALLRSLFASVMQSELSASDLRLLAEELRRGRLGDELAYMVEEAASHFQDPIRETSSDLRALERLVKDKRLTKAAIQNIITSIDARSTAQEAATMRQILQEFLLSSSQRQLEKFKDIIASSGNTDPYLKGISERDK</sequence>
<reference evidence="1 2" key="1">
    <citation type="submission" date="2020-08" db="EMBL/GenBank/DDBJ databases">
        <title>Genomic Encyclopedia of Type Strains, Phase IV (KMG-IV): sequencing the most valuable type-strain genomes for metagenomic binning, comparative biology and taxonomic classification.</title>
        <authorList>
            <person name="Goeker M."/>
        </authorList>
    </citation>
    <scope>NUCLEOTIDE SEQUENCE [LARGE SCALE GENOMIC DNA]</scope>
    <source>
        <strain evidence="1 2">DSM 5895</strain>
    </source>
</reference>
<protein>
    <submittedName>
        <fullName evidence="1">Uncharacterized protein</fullName>
    </submittedName>
</protein>
<name>A0A839ZF86_9HYPH</name>
<evidence type="ECO:0000313" key="1">
    <source>
        <dbReference type="EMBL" id="MBB3773307.1"/>
    </source>
</evidence>